<protein>
    <submittedName>
        <fullName evidence="1">Uncharacterized protein</fullName>
    </submittedName>
</protein>
<gene>
    <name evidence="1" type="ORF">F5891DRAFT_1192677</name>
</gene>
<dbReference type="GeneID" id="64661928"/>
<organism evidence="1 2">
    <name type="scientific">Suillus fuscotomentosus</name>
    <dbReference type="NCBI Taxonomy" id="1912939"/>
    <lineage>
        <taxon>Eukaryota</taxon>
        <taxon>Fungi</taxon>
        <taxon>Dikarya</taxon>
        <taxon>Basidiomycota</taxon>
        <taxon>Agaricomycotina</taxon>
        <taxon>Agaricomycetes</taxon>
        <taxon>Agaricomycetidae</taxon>
        <taxon>Boletales</taxon>
        <taxon>Suillineae</taxon>
        <taxon>Suillaceae</taxon>
        <taxon>Suillus</taxon>
    </lineage>
</organism>
<comment type="caution">
    <text evidence="1">The sequence shown here is derived from an EMBL/GenBank/DDBJ whole genome shotgun (WGS) entry which is preliminary data.</text>
</comment>
<dbReference type="AlphaFoldDB" id="A0AAD4DZI8"/>
<evidence type="ECO:0000313" key="1">
    <source>
        <dbReference type="EMBL" id="KAG1896780.1"/>
    </source>
</evidence>
<sequence length="123" mass="13619">MASEENGSHFGASSANMQQLEEFSIKETAQTMRSNAPGLWGLLGILLSEDERLGSNEDVVMSDAEEAVNDYYWDQVEAIELEGFINALTSEGDTVALKRDIHTNRCAAICNITESDLRKEYPN</sequence>
<accession>A0AAD4DZI8</accession>
<dbReference type="Proteomes" id="UP001195769">
    <property type="component" value="Unassembled WGS sequence"/>
</dbReference>
<dbReference type="RefSeq" id="XP_041222356.1">
    <property type="nucleotide sequence ID" value="XM_041367630.1"/>
</dbReference>
<dbReference type="EMBL" id="JABBWK010000052">
    <property type="protein sequence ID" value="KAG1896780.1"/>
    <property type="molecule type" value="Genomic_DNA"/>
</dbReference>
<proteinExistence type="predicted"/>
<name>A0AAD4DZI8_9AGAM</name>
<evidence type="ECO:0000313" key="2">
    <source>
        <dbReference type="Proteomes" id="UP001195769"/>
    </source>
</evidence>
<keyword evidence="2" id="KW-1185">Reference proteome</keyword>
<reference evidence="1" key="1">
    <citation type="journal article" date="2020" name="New Phytol.">
        <title>Comparative genomics reveals dynamic genome evolution in host specialist ectomycorrhizal fungi.</title>
        <authorList>
            <person name="Lofgren L.A."/>
            <person name="Nguyen N.H."/>
            <person name="Vilgalys R."/>
            <person name="Ruytinx J."/>
            <person name="Liao H.L."/>
            <person name="Branco S."/>
            <person name="Kuo A."/>
            <person name="LaButti K."/>
            <person name="Lipzen A."/>
            <person name="Andreopoulos W."/>
            <person name="Pangilinan J."/>
            <person name="Riley R."/>
            <person name="Hundley H."/>
            <person name="Na H."/>
            <person name="Barry K."/>
            <person name="Grigoriev I.V."/>
            <person name="Stajich J.E."/>
            <person name="Kennedy P.G."/>
        </authorList>
    </citation>
    <scope>NUCLEOTIDE SEQUENCE</scope>
    <source>
        <strain evidence="1">FC203</strain>
    </source>
</reference>